<accession>A0A6N3GHG7</accession>
<sequence>MKKVLFALIAVVSFGAGASQEMRIPTDPKATYTILEKDMNGSMATIVTKREGPAGTTYSKRLYDCSSWTVKYLGTGESLEQMNSSAADPGMSPIGDETIAYYVGRKACN</sequence>
<dbReference type="AlphaFoldDB" id="A0A6N3GHG7"/>
<organism evidence="2">
    <name type="scientific">Klebsiella oxytoca</name>
    <dbReference type="NCBI Taxonomy" id="571"/>
    <lineage>
        <taxon>Bacteria</taxon>
        <taxon>Pseudomonadati</taxon>
        <taxon>Pseudomonadota</taxon>
        <taxon>Gammaproteobacteria</taxon>
        <taxon>Enterobacterales</taxon>
        <taxon>Enterobacteriaceae</taxon>
        <taxon>Klebsiella/Raoultella group</taxon>
        <taxon>Klebsiella</taxon>
    </lineage>
</organism>
<protein>
    <recommendedName>
        <fullName evidence="3">Lipoprotein</fullName>
    </recommendedName>
</protein>
<evidence type="ECO:0008006" key="3">
    <source>
        <dbReference type="Google" id="ProtNLM"/>
    </source>
</evidence>
<gene>
    <name evidence="2" type="ORF">KOLFYP65_04946</name>
</gene>
<proteinExistence type="predicted"/>
<reference evidence="2" key="1">
    <citation type="submission" date="2019-11" db="EMBL/GenBank/DDBJ databases">
        <authorList>
            <person name="Feng L."/>
        </authorList>
    </citation>
    <scope>NUCLEOTIDE SEQUENCE</scope>
    <source>
        <strain evidence="2">KOxytocaLFYP65</strain>
    </source>
</reference>
<keyword evidence="1" id="KW-0732">Signal</keyword>
<evidence type="ECO:0000256" key="1">
    <source>
        <dbReference type="SAM" id="SignalP"/>
    </source>
</evidence>
<name>A0A6N3GHG7_KLEOX</name>
<dbReference type="RefSeq" id="WP_133497378.1">
    <property type="nucleotide sequence ID" value="NZ_CABGLK010000001.1"/>
</dbReference>
<dbReference type="EMBL" id="CACRTM010000032">
    <property type="protein sequence ID" value="VYU64197.1"/>
    <property type="molecule type" value="Genomic_DNA"/>
</dbReference>
<feature type="chain" id="PRO_5026741985" description="Lipoprotein" evidence="1">
    <location>
        <begin position="19"/>
        <end position="109"/>
    </location>
</feature>
<feature type="signal peptide" evidence="1">
    <location>
        <begin position="1"/>
        <end position="18"/>
    </location>
</feature>
<evidence type="ECO:0000313" key="2">
    <source>
        <dbReference type="EMBL" id="VYU64197.1"/>
    </source>
</evidence>